<dbReference type="PANTHER" id="PTHR42916">
    <property type="entry name" value="2-SUCCINYL-5-ENOLPYRUVYL-6-HYDROXY-3-CYCLOHEXENE-1-CARBOXYLATE SYNTHASE"/>
    <property type="match status" value="1"/>
</dbReference>
<dbReference type="InterPro" id="IPR011766">
    <property type="entry name" value="TPP_enzyme_TPP-bd"/>
</dbReference>
<feature type="domain" description="Thiamine pyrophosphate enzyme TPP-binding" evidence="7">
    <location>
        <begin position="387"/>
        <end position="525"/>
    </location>
</feature>
<name>A0ABW8CJ46_9ACTN</name>
<evidence type="ECO:0000256" key="6">
    <source>
        <dbReference type="HAMAP-Rule" id="MF_01659"/>
    </source>
</evidence>
<comment type="function">
    <text evidence="6">Catalyzes the thiamine diphosphate-dependent decarboxylation of 2-oxoglutarate and the subsequent addition of the resulting succinic semialdehyde-thiamine pyrophosphate anion to isochorismate to yield 2-succinyl-5-enolpyruvyl-6-hydroxy-3-cyclohexene-1-carboxylate (SEPHCHC).</text>
</comment>
<dbReference type="GO" id="GO:0070204">
    <property type="term" value="F:2-succinyl-5-enolpyruvyl-6-hydroxy-3-cyclohexene-1-carboxylic-acid synthase activity"/>
    <property type="evidence" value="ECO:0007669"/>
    <property type="project" value="UniProtKB-EC"/>
</dbReference>
<comment type="pathway">
    <text evidence="6">Quinol/quinone metabolism; 1,4-dihydroxy-2-naphthoate biosynthesis; 1,4-dihydroxy-2-naphthoate from chorismate: step 2/7.</text>
</comment>
<comment type="similarity">
    <text evidence="6">Belongs to the TPP enzyme family. MenD subfamily.</text>
</comment>
<dbReference type="CDD" id="cd07037">
    <property type="entry name" value="TPP_PYR_MenD"/>
    <property type="match status" value="1"/>
</dbReference>
<dbReference type="EC" id="2.2.1.9" evidence="6"/>
<dbReference type="InterPro" id="IPR029061">
    <property type="entry name" value="THDP-binding"/>
</dbReference>
<comment type="cofactor">
    <cofactor evidence="6">
        <name>Mg(2+)</name>
        <dbReference type="ChEBI" id="CHEBI:18420"/>
    </cofactor>
    <cofactor evidence="6">
        <name>Mn(2+)</name>
        <dbReference type="ChEBI" id="CHEBI:29035"/>
    </cofactor>
</comment>
<dbReference type="EMBL" id="JBITYG010000018">
    <property type="protein sequence ID" value="MFI9106474.1"/>
    <property type="molecule type" value="Genomic_DNA"/>
</dbReference>
<dbReference type="Pfam" id="PF02775">
    <property type="entry name" value="TPP_enzyme_C"/>
    <property type="match status" value="1"/>
</dbReference>
<dbReference type="PANTHER" id="PTHR42916:SF1">
    <property type="entry name" value="PROTEIN PHYLLO, CHLOROPLASTIC"/>
    <property type="match status" value="1"/>
</dbReference>
<evidence type="ECO:0000256" key="1">
    <source>
        <dbReference type="ARBA" id="ARBA00022679"/>
    </source>
</evidence>
<dbReference type="RefSeq" id="WP_399658006.1">
    <property type="nucleotide sequence ID" value="NZ_JBITYG010000018.1"/>
</dbReference>
<accession>A0ABW8CJ46</accession>
<dbReference type="InterPro" id="IPR004433">
    <property type="entry name" value="MenaQ_synth_MenD"/>
</dbReference>
<keyword evidence="2 6" id="KW-0479">Metal-binding</keyword>
<keyword evidence="3 6" id="KW-0460">Magnesium</keyword>
<dbReference type="InterPro" id="IPR032264">
    <property type="entry name" value="MenD_middle"/>
</dbReference>
<feature type="domain" description="Menaquinone biosynthesis protein MenD middle" evidence="9">
    <location>
        <begin position="210"/>
        <end position="374"/>
    </location>
</feature>
<dbReference type="PIRSF" id="PIRSF004983">
    <property type="entry name" value="MenD"/>
    <property type="match status" value="1"/>
</dbReference>
<reference evidence="10 11" key="1">
    <citation type="submission" date="2024-10" db="EMBL/GenBank/DDBJ databases">
        <title>The Natural Products Discovery Center: Release of the First 8490 Sequenced Strains for Exploring Actinobacteria Biosynthetic Diversity.</title>
        <authorList>
            <person name="Kalkreuter E."/>
            <person name="Kautsar S.A."/>
            <person name="Yang D."/>
            <person name="Bader C.D."/>
            <person name="Teijaro C.N."/>
            <person name="Fluegel L."/>
            <person name="Davis C.M."/>
            <person name="Simpson J.R."/>
            <person name="Lauterbach L."/>
            <person name="Steele A.D."/>
            <person name="Gui C."/>
            <person name="Meng S."/>
            <person name="Li G."/>
            <person name="Viehrig K."/>
            <person name="Ye F."/>
            <person name="Su P."/>
            <person name="Kiefer A.F."/>
            <person name="Nichols A."/>
            <person name="Cepeda A.J."/>
            <person name="Yan W."/>
            <person name="Fan B."/>
            <person name="Jiang Y."/>
            <person name="Adhikari A."/>
            <person name="Zheng C.-J."/>
            <person name="Schuster L."/>
            <person name="Cowan T.M."/>
            <person name="Smanski M.J."/>
            <person name="Chevrette M.G."/>
            <person name="De Carvalho L.P.S."/>
            <person name="Shen B."/>
        </authorList>
    </citation>
    <scope>NUCLEOTIDE SEQUENCE [LARGE SCALE GENOMIC DNA]</scope>
    <source>
        <strain evidence="10 11">NPDC053399</strain>
    </source>
</reference>
<feature type="domain" description="Thiamine pyrophosphate enzyme N-terminal TPP-binding" evidence="8">
    <location>
        <begin position="8"/>
        <end position="122"/>
    </location>
</feature>
<protein>
    <recommendedName>
        <fullName evidence="6">2-succinyl-5-enolpyruvyl-6-hydroxy-3-cyclohexene-1-carboxylate synthase</fullName>
        <shortName evidence="6">SEPHCHC synthase</shortName>
        <ecNumber evidence="6">2.2.1.9</ecNumber>
    </recommendedName>
    <alternativeName>
        <fullName evidence="6">Menaquinone biosynthesis protein MenD</fullName>
    </alternativeName>
</protein>
<keyword evidence="1 6" id="KW-0808">Transferase</keyword>
<comment type="caution">
    <text evidence="10">The sequence shown here is derived from an EMBL/GenBank/DDBJ whole genome shotgun (WGS) entry which is preliminary data.</text>
</comment>
<evidence type="ECO:0000256" key="3">
    <source>
        <dbReference type="ARBA" id="ARBA00022842"/>
    </source>
</evidence>
<evidence type="ECO:0000256" key="2">
    <source>
        <dbReference type="ARBA" id="ARBA00022723"/>
    </source>
</evidence>
<dbReference type="InterPro" id="IPR012001">
    <property type="entry name" value="Thiamin_PyroP_enz_TPP-bd_dom"/>
</dbReference>
<dbReference type="SUPFAM" id="SSF52518">
    <property type="entry name" value="Thiamin diphosphate-binding fold (THDP-binding)"/>
    <property type="match status" value="2"/>
</dbReference>
<dbReference type="NCBIfam" id="TIGR00173">
    <property type="entry name" value="menD"/>
    <property type="match status" value="1"/>
</dbReference>
<keyword evidence="5 6" id="KW-0464">Manganese</keyword>
<dbReference type="Proteomes" id="UP001614394">
    <property type="component" value="Unassembled WGS sequence"/>
</dbReference>
<evidence type="ECO:0000256" key="4">
    <source>
        <dbReference type="ARBA" id="ARBA00023052"/>
    </source>
</evidence>
<evidence type="ECO:0000313" key="11">
    <source>
        <dbReference type="Proteomes" id="UP001614394"/>
    </source>
</evidence>
<organism evidence="10 11">
    <name type="scientific">Streptomyces fildesensis</name>
    <dbReference type="NCBI Taxonomy" id="375757"/>
    <lineage>
        <taxon>Bacteria</taxon>
        <taxon>Bacillati</taxon>
        <taxon>Actinomycetota</taxon>
        <taxon>Actinomycetes</taxon>
        <taxon>Kitasatosporales</taxon>
        <taxon>Streptomycetaceae</taxon>
        <taxon>Streptomyces</taxon>
    </lineage>
</organism>
<evidence type="ECO:0000259" key="9">
    <source>
        <dbReference type="Pfam" id="PF16582"/>
    </source>
</evidence>
<dbReference type="CDD" id="cd02009">
    <property type="entry name" value="TPP_SHCHC_synthase"/>
    <property type="match status" value="1"/>
</dbReference>
<evidence type="ECO:0000256" key="5">
    <source>
        <dbReference type="ARBA" id="ARBA00023211"/>
    </source>
</evidence>
<dbReference type="Gene3D" id="3.40.50.970">
    <property type="match status" value="2"/>
</dbReference>
<comment type="cofactor">
    <cofactor evidence="6">
        <name>thiamine diphosphate</name>
        <dbReference type="ChEBI" id="CHEBI:58937"/>
    </cofactor>
    <text evidence="6">Binds 1 thiamine pyrophosphate per subunit.</text>
</comment>
<proteinExistence type="inferred from homology"/>
<sequence>MNLSDQLTATVADELAQCGVTEAVISPGLHSGLLASALYRHPGLRLHVRIDERSAGFLALGLARASGRPVAVACTSGTAAANLHPAVLEARHARVPLIVITTDRKPVWRGTGANQTTDQVRMFGTSTGFFAELESVPGDETTAGYWRSVLSRTVAAAAGGPVQLNLMLPDPLENTAVAEAGWAGVPNREPRPRIRVVRSLPEPQALEVPARGVVVVGDAAADPAGAVDFAEQAGWPLLAEPQSGARQGGNAITTYGYLLSHPGFRAVAHPEAVVAVGRAGVNLALLNYLGSVKELIVVDPAEDWADPARTATKVISRLGKPVQERTDPDWLRLWRDADKAALEALDSTLDAGGVTEPRIARDLAAALPPGSLLFAASSMPVRDVERTLRPRGDLRILANRGLSGIDGAVSSAIGAALAHEAETSGRAYALLGDLSLLHDQNGLITGATPARPDLVIVVVNNNGGGIFSMTPQSEPIDGFETFFGTPHNVRLDAVARAADWPYTRAGSMTELLEAVRAPGPRLVEVVTDRRGNAEFHRFLAGAVGQAISESLTDPAPEAE</sequence>
<dbReference type="HAMAP" id="MF_01659">
    <property type="entry name" value="MenD"/>
    <property type="match status" value="1"/>
</dbReference>
<gene>
    <name evidence="6 10" type="primary">menD</name>
    <name evidence="10" type="ORF">ACIGXA_38820</name>
</gene>
<keyword evidence="4 6" id="KW-0786">Thiamine pyrophosphate</keyword>
<dbReference type="Pfam" id="PF02776">
    <property type="entry name" value="TPP_enzyme_N"/>
    <property type="match status" value="1"/>
</dbReference>
<comment type="subunit">
    <text evidence="6">Homodimer.</text>
</comment>
<evidence type="ECO:0000313" key="10">
    <source>
        <dbReference type="EMBL" id="MFI9106474.1"/>
    </source>
</evidence>
<dbReference type="Pfam" id="PF16582">
    <property type="entry name" value="TPP_enzyme_M_2"/>
    <property type="match status" value="1"/>
</dbReference>
<evidence type="ECO:0000259" key="7">
    <source>
        <dbReference type="Pfam" id="PF02775"/>
    </source>
</evidence>
<keyword evidence="11" id="KW-1185">Reference proteome</keyword>
<comment type="catalytic activity">
    <reaction evidence="6">
        <text>isochorismate + 2-oxoglutarate + H(+) = 5-enolpyruvoyl-6-hydroxy-2-succinyl-cyclohex-3-ene-1-carboxylate + CO2</text>
        <dbReference type="Rhea" id="RHEA:25593"/>
        <dbReference type="ChEBI" id="CHEBI:15378"/>
        <dbReference type="ChEBI" id="CHEBI:16526"/>
        <dbReference type="ChEBI" id="CHEBI:16810"/>
        <dbReference type="ChEBI" id="CHEBI:29780"/>
        <dbReference type="ChEBI" id="CHEBI:58818"/>
        <dbReference type="EC" id="2.2.1.9"/>
    </reaction>
</comment>
<dbReference type="Gene3D" id="3.40.50.1220">
    <property type="entry name" value="TPP-binding domain"/>
    <property type="match status" value="1"/>
</dbReference>
<keyword evidence="6" id="KW-0474">Menaquinone biosynthesis</keyword>
<evidence type="ECO:0000259" key="8">
    <source>
        <dbReference type="Pfam" id="PF02776"/>
    </source>
</evidence>
<comment type="pathway">
    <text evidence="6">Quinol/quinone metabolism; menaquinone biosynthesis.</text>
</comment>